<keyword evidence="2 9" id="KW-0820">tRNA-binding</keyword>
<evidence type="ECO:0000256" key="5">
    <source>
        <dbReference type="ARBA" id="ARBA00022694"/>
    </source>
</evidence>
<dbReference type="PANTHER" id="PTHR42907:SF1">
    <property type="entry name" value="FMN-LINKED OXIDOREDUCTASES SUPERFAMILY PROTEIN"/>
    <property type="match status" value="1"/>
</dbReference>
<dbReference type="EC" id="1.3.1.91" evidence="9"/>
<evidence type="ECO:0000256" key="6">
    <source>
        <dbReference type="ARBA" id="ARBA00022857"/>
    </source>
</evidence>
<dbReference type="Gene3D" id="3.20.20.70">
    <property type="entry name" value="Aldolase class I"/>
    <property type="match status" value="1"/>
</dbReference>
<feature type="site" description="Interacts with tRNA" evidence="9">
    <location>
        <position position="95"/>
    </location>
</feature>
<evidence type="ECO:0000256" key="1">
    <source>
        <dbReference type="ARBA" id="ARBA00001917"/>
    </source>
</evidence>
<accession>A0ABS7DE68</accession>
<dbReference type="InterPro" id="IPR004653">
    <property type="entry name" value="DusA"/>
</dbReference>
<dbReference type="GO" id="GO:0102264">
    <property type="term" value="F:tRNA-dihydrouridine20 synthase activity"/>
    <property type="evidence" value="ECO:0007669"/>
    <property type="project" value="UniProtKB-EC"/>
</dbReference>
<protein>
    <recommendedName>
        <fullName evidence="9">tRNA-dihydrouridine(20/20a) synthase</fullName>
        <ecNumber evidence="9">1.3.1.91</ecNumber>
    </recommendedName>
    <alternativeName>
        <fullName evidence="9">U20-specific dihydrouridine synthase</fullName>
        <shortName evidence="9">U20-specific Dus</shortName>
    </alternativeName>
    <alternativeName>
        <fullName evidence="9">tRNA-dihydrouridine synthase A</fullName>
    </alternativeName>
</protein>
<keyword evidence="8 9" id="KW-0560">Oxidoreductase</keyword>
<keyword evidence="13" id="KW-1185">Reference proteome</keyword>
<keyword evidence="7 9" id="KW-0694">RNA-binding</keyword>
<comment type="similarity">
    <text evidence="9">Belongs to the Dus family. DusA subfamily.</text>
</comment>
<dbReference type="EMBL" id="JAGFNY010000001">
    <property type="protein sequence ID" value="MBW7569406.1"/>
    <property type="molecule type" value="Genomic_DNA"/>
</dbReference>
<comment type="cofactor">
    <cofactor evidence="1 9 10">
        <name>FMN</name>
        <dbReference type="ChEBI" id="CHEBI:58210"/>
    </cofactor>
</comment>
<dbReference type="PANTHER" id="PTHR42907">
    <property type="entry name" value="FMN-LINKED OXIDOREDUCTASES SUPERFAMILY PROTEIN"/>
    <property type="match status" value="1"/>
</dbReference>
<evidence type="ECO:0000256" key="3">
    <source>
        <dbReference type="ARBA" id="ARBA00022630"/>
    </source>
</evidence>
<dbReference type="PIRSF" id="PIRSF006621">
    <property type="entry name" value="Dus"/>
    <property type="match status" value="1"/>
</dbReference>
<feature type="active site" description="Proton donor" evidence="9">
    <location>
        <position position="98"/>
    </location>
</feature>
<evidence type="ECO:0000256" key="8">
    <source>
        <dbReference type="ARBA" id="ARBA00023002"/>
    </source>
</evidence>
<comment type="catalytic activity">
    <reaction evidence="9">
        <text>5,6-dihydrouridine(20a) in tRNA + NAD(+) = uridine(20a) in tRNA + NADH + H(+)</text>
        <dbReference type="Rhea" id="RHEA:53348"/>
        <dbReference type="Rhea" id="RHEA-COMP:13535"/>
        <dbReference type="Rhea" id="RHEA-COMP:13536"/>
        <dbReference type="ChEBI" id="CHEBI:15378"/>
        <dbReference type="ChEBI" id="CHEBI:57540"/>
        <dbReference type="ChEBI" id="CHEBI:57945"/>
        <dbReference type="ChEBI" id="CHEBI:65315"/>
        <dbReference type="ChEBI" id="CHEBI:74443"/>
    </reaction>
</comment>
<comment type="catalytic activity">
    <reaction evidence="9">
        <text>5,6-dihydrouridine(20) in tRNA + NAD(+) = uridine(20) in tRNA + NADH + H(+)</text>
        <dbReference type="Rhea" id="RHEA:53340"/>
        <dbReference type="Rhea" id="RHEA-COMP:13533"/>
        <dbReference type="Rhea" id="RHEA-COMP:13534"/>
        <dbReference type="ChEBI" id="CHEBI:15378"/>
        <dbReference type="ChEBI" id="CHEBI:57540"/>
        <dbReference type="ChEBI" id="CHEBI:57945"/>
        <dbReference type="ChEBI" id="CHEBI:65315"/>
        <dbReference type="ChEBI" id="CHEBI:74443"/>
        <dbReference type="EC" id="1.3.1.91"/>
    </reaction>
</comment>
<dbReference type="RefSeq" id="WP_219935901.1">
    <property type="nucleotide sequence ID" value="NZ_JAGFNY010000001.1"/>
</dbReference>
<evidence type="ECO:0000256" key="7">
    <source>
        <dbReference type="ARBA" id="ARBA00022884"/>
    </source>
</evidence>
<feature type="site" description="Interacts with tRNA; defines subfamily-specific binding signature" evidence="9">
    <location>
        <position position="300"/>
    </location>
</feature>
<dbReference type="CDD" id="cd02801">
    <property type="entry name" value="DUS_like_FMN"/>
    <property type="match status" value="1"/>
</dbReference>
<feature type="site" description="Interacts with tRNA; defines subfamily-specific binding signature" evidence="9">
    <location>
        <position position="297"/>
    </location>
</feature>
<dbReference type="PROSITE" id="PS01136">
    <property type="entry name" value="UPF0034"/>
    <property type="match status" value="1"/>
</dbReference>
<comment type="caution">
    <text evidence="9">Lacks conserved residue(s) required for the propagation of feature annotation.</text>
</comment>
<keyword evidence="6 9" id="KW-0521">NADP</keyword>
<feature type="binding site" evidence="9">
    <location>
        <position position="169"/>
    </location>
    <ligand>
        <name>FMN</name>
        <dbReference type="ChEBI" id="CHEBI:58210"/>
    </ligand>
</feature>
<evidence type="ECO:0000256" key="10">
    <source>
        <dbReference type="PIRNR" id="PIRNR006621"/>
    </source>
</evidence>
<gene>
    <name evidence="9 12" type="primary">dusA</name>
    <name evidence="12" type="ORF">J5V48_00650</name>
</gene>
<evidence type="ECO:0000313" key="13">
    <source>
        <dbReference type="Proteomes" id="UP000731465"/>
    </source>
</evidence>
<dbReference type="Pfam" id="PF01207">
    <property type="entry name" value="Dus"/>
    <property type="match status" value="1"/>
</dbReference>
<feature type="site" description="Interacts with tRNA" evidence="9">
    <location>
        <position position="184"/>
    </location>
</feature>
<dbReference type="Proteomes" id="UP000731465">
    <property type="component" value="Unassembled WGS sequence"/>
</dbReference>
<dbReference type="InterPro" id="IPR001269">
    <property type="entry name" value="DUS_fam"/>
</dbReference>
<feature type="binding site" evidence="9">
    <location>
        <position position="137"/>
    </location>
    <ligand>
        <name>FMN</name>
        <dbReference type="ChEBI" id="CHEBI:58210"/>
    </ligand>
</feature>
<feature type="site" description="Interacts with tRNA; defines subfamily-specific binding signature" evidence="9">
    <location>
        <position position="181"/>
    </location>
</feature>
<keyword evidence="5 9" id="KW-0819">tRNA processing</keyword>
<reference evidence="12 13" key="1">
    <citation type="submission" date="2021-03" db="EMBL/GenBank/DDBJ databases">
        <title>Succinivibrio sp. nov. isolated from feces of cow.</title>
        <authorList>
            <person name="Choi J.-Y."/>
        </authorList>
    </citation>
    <scope>NUCLEOTIDE SEQUENCE [LARGE SCALE GENOMIC DNA]</scope>
    <source>
        <strain evidence="12 13">AGMB01872</strain>
    </source>
</reference>
<organism evidence="12 13">
    <name type="scientific">Succinivibrio faecicola</name>
    <dbReference type="NCBI Taxonomy" id="2820300"/>
    <lineage>
        <taxon>Bacteria</taxon>
        <taxon>Pseudomonadati</taxon>
        <taxon>Pseudomonadota</taxon>
        <taxon>Gammaproteobacteria</taxon>
        <taxon>Aeromonadales</taxon>
        <taxon>Succinivibrionaceae</taxon>
        <taxon>Succinivibrio</taxon>
    </lineage>
</organism>
<evidence type="ECO:0000256" key="2">
    <source>
        <dbReference type="ARBA" id="ARBA00022555"/>
    </source>
</evidence>
<dbReference type="InterPro" id="IPR035587">
    <property type="entry name" value="DUS-like_FMN-bd"/>
</dbReference>
<comment type="caution">
    <text evidence="12">The sequence shown here is derived from an EMBL/GenBank/DDBJ whole genome shotgun (WGS) entry which is preliminary data.</text>
</comment>
<evidence type="ECO:0000256" key="4">
    <source>
        <dbReference type="ARBA" id="ARBA00022643"/>
    </source>
</evidence>
<evidence type="ECO:0000256" key="9">
    <source>
        <dbReference type="HAMAP-Rule" id="MF_02041"/>
    </source>
</evidence>
<feature type="binding site" evidence="9">
    <location>
        <begin position="209"/>
        <end position="211"/>
    </location>
    <ligand>
        <name>FMN</name>
        <dbReference type="ChEBI" id="CHEBI:58210"/>
    </ligand>
</feature>
<keyword evidence="3 9" id="KW-0285">Flavoprotein</keyword>
<sequence>MNKYQFTDADRFSVAPMIDVTNRTFRKFARLMTKKAMLYTEMIAAAALVHNKEYLIEHDESENPCTLQLGGSDPKTLAKACKIGEKFGYSAINLNAGCPSDKVQQGSFGAILMKTPDVITDCLKAMQDAVSIPVTVKTRIGVDDLDSTEYTRKIVESVYKTGSRHIILHARKAWLNGLSPKENRTVPPLDYQRVYDLKQEFSDLSITINGGILNIDDCKEHLNYVDGVMLGRAIIDNPYLLASVDSMIYNDGSAILSREQVFDSVIKMAHDFVKDGNRLHHLGIHTINLFNGCKGARHFRNYLSLHMHELGADESVLVNAYEKMQRV</sequence>
<keyword evidence="4 9" id="KW-0288">FMN</keyword>
<feature type="binding site" evidence="9">
    <location>
        <position position="68"/>
    </location>
    <ligand>
        <name>FMN</name>
        <dbReference type="ChEBI" id="CHEBI:58210"/>
    </ligand>
</feature>
<dbReference type="Gene3D" id="1.20.120.1460">
    <property type="match status" value="1"/>
</dbReference>
<dbReference type="InterPro" id="IPR013785">
    <property type="entry name" value="Aldolase_TIM"/>
</dbReference>
<dbReference type="NCBIfam" id="NF008774">
    <property type="entry name" value="PRK11815.1"/>
    <property type="match status" value="1"/>
</dbReference>
<comment type="similarity">
    <text evidence="10">Belongs to the dus family.</text>
</comment>
<dbReference type="SUPFAM" id="SSF51395">
    <property type="entry name" value="FMN-linked oxidoreductases"/>
    <property type="match status" value="1"/>
</dbReference>
<proteinExistence type="inferred from homology"/>
<feature type="binding site" evidence="9">
    <location>
        <begin position="231"/>
        <end position="232"/>
    </location>
    <ligand>
        <name>FMN</name>
        <dbReference type="ChEBI" id="CHEBI:58210"/>
    </ligand>
</feature>
<comment type="function">
    <text evidence="9">Catalyzes the synthesis of 5,6-dihydrouridine (D), a modified base found in the D-loop of most tRNAs, via the reduction of the C5-C6 double bond in target uridines. Specifically modifies U20 and U20a in tRNAs.</text>
</comment>
<name>A0ABS7DE68_9GAMM</name>
<dbReference type="InterPro" id="IPR018517">
    <property type="entry name" value="tRNA_hU_synthase_CS"/>
</dbReference>
<dbReference type="HAMAP" id="MF_02041">
    <property type="entry name" value="DusA_subfam"/>
    <property type="match status" value="1"/>
</dbReference>
<evidence type="ECO:0000259" key="11">
    <source>
        <dbReference type="Pfam" id="PF01207"/>
    </source>
</evidence>
<feature type="domain" description="DUS-like FMN-binding" evidence="11">
    <location>
        <begin position="14"/>
        <end position="312"/>
    </location>
</feature>
<evidence type="ECO:0000313" key="12">
    <source>
        <dbReference type="EMBL" id="MBW7569406.1"/>
    </source>
</evidence>
<comment type="catalytic activity">
    <reaction evidence="9">
        <text>5,6-dihydrouridine(20a) in tRNA + NADP(+) = uridine(20a) in tRNA + NADPH + H(+)</text>
        <dbReference type="Rhea" id="RHEA:53344"/>
        <dbReference type="Rhea" id="RHEA-COMP:13535"/>
        <dbReference type="Rhea" id="RHEA-COMP:13536"/>
        <dbReference type="ChEBI" id="CHEBI:15378"/>
        <dbReference type="ChEBI" id="CHEBI:57783"/>
        <dbReference type="ChEBI" id="CHEBI:58349"/>
        <dbReference type="ChEBI" id="CHEBI:65315"/>
        <dbReference type="ChEBI" id="CHEBI:74443"/>
    </reaction>
</comment>
<comment type="catalytic activity">
    <reaction evidence="9">
        <text>5,6-dihydrouridine(20) in tRNA + NADP(+) = uridine(20) in tRNA + NADPH + H(+)</text>
        <dbReference type="Rhea" id="RHEA:53336"/>
        <dbReference type="Rhea" id="RHEA-COMP:13533"/>
        <dbReference type="Rhea" id="RHEA-COMP:13534"/>
        <dbReference type="ChEBI" id="CHEBI:15378"/>
        <dbReference type="ChEBI" id="CHEBI:57783"/>
        <dbReference type="ChEBI" id="CHEBI:58349"/>
        <dbReference type="ChEBI" id="CHEBI:65315"/>
        <dbReference type="ChEBI" id="CHEBI:74443"/>
        <dbReference type="EC" id="1.3.1.91"/>
    </reaction>
</comment>